<dbReference type="AlphaFoldDB" id="A0A3M7T1U2"/>
<name>A0A3M7T1U2_BRAPC</name>
<comment type="caution">
    <text evidence="1">The sequence shown here is derived from an EMBL/GenBank/DDBJ whole genome shotgun (WGS) entry which is preliminary data.</text>
</comment>
<evidence type="ECO:0000313" key="2">
    <source>
        <dbReference type="Proteomes" id="UP000276133"/>
    </source>
</evidence>
<reference evidence="1 2" key="1">
    <citation type="journal article" date="2018" name="Sci. Rep.">
        <title>Genomic signatures of local adaptation to the degree of environmental predictability in rotifers.</title>
        <authorList>
            <person name="Franch-Gras L."/>
            <person name="Hahn C."/>
            <person name="Garcia-Roger E.M."/>
            <person name="Carmona M.J."/>
            <person name="Serra M."/>
            <person name="Gomez A."/>
        </authorList>
    </citation>
    <scope>NUCLEOTIDE SEQUENCE [LARGE SCALE GENOMIC DNA]</scope>
    <source>
        <strain evidence="1">HYR1</strain>
    </source>
</reference>
<keyword evidence="2" id="KW-1185">Reference proteome</keyword>
<sequence>MLSCNSNHDTMTTAGWKTIIQFKSIIQINLVRIPQNINKILFSQILNIKKNLLNFLILKKTDFKKLKLYQSTLVSNVVY</sequence>
<gene>
    <name evidence="1" type="ORF">BpHYR1_017402</name>
</gene>
<organism evidence="1 2">
    <name type="scientific">Brachionus plicatilis</name>
    <name type="common">Marine rotifer</name>
    <name type="synonym">Brachionus muelleri</name>
    <dbReference type="NCBI Taxonomy" id="10195"/>
    <lineage>
        <taxon>Eukaryota</taxon>
        <taxon>Metazoa</taxon>
        <taxon>Spiralia</taxon>
        <taxon>Gnathifera</taxon>
        <taxon>Rotifera</taxon>
        <taxon>Eurotatoria</taxon>
        <taxon>Monogononta</taxon>
        <taxon>Pseudotrocha</taxon>
        <taxon>Ploima</taxon>
        <taxon>Brachionidae</taxon>
        <taxon>Brachionus</taxon>
    </lineage>
</organism>
<dbReference type="EMBL" id="REGN01000426">
    <property type="protein sequence ID" value="RNA42001.1"/>
    <property type="molecule type" value="Genomic_DNA"/>
</dbReference>
<protein>
    <submittedName>
        <fullName evidence="1">Uncharacterized protein</fullName>
    </submittedName>
</protein>
<accession>A0A3M7T1U2</accession>
<proteinExistence type="predicted"/>
<evidence type="ECO:0000313" key="1">
    <source>
        <dbReference type="EMBL" id="RNA42001.1"/>
    </source>
</evidence>
<dbReference type="Proteomes" id="UP000276133">
    <property type="component" value="Unassembled WGS sequence"/>
</dbReference>